<accession>A0A7J7NP74</accession>
<evidence type="ECO:0000256" key="1">
    <source>
        <dbReference type="ARBA" id="ARBA00004123"/>
    </source>
</evidence>
<keyword evidence="4" id="KW-0539">Nucleus</keyword>
<dbReference type="InterPro" id="IPR011598">
    <property type="entry name" value="bHLH_dom"/>
</dbReference>
<dbReference type="Pfam" id="PF00010">
    <property type="entry name" value="HLH"/>
    <property type="match status" value="1"/>
</dbReference>
<evidence type="ECO:0000313" key="7">
    <source>
        <dbReference type="EMBL" id="KAF6168850.1"/>
    </source>
</evidence>
<feature type="region of interest" description="Disordered" evidence="5">
    <location>
        <begin position="84"/>
        <end position="103"/>
    </location>
</feature>
<evidence type="ECO:0000256" key="4">
    <source>
        <dbReference type="ARBA" id="ARBA00023242"/>
    </source>
</evidence>
<comment type="subcellular location">
    <subcellularLocation>
        <location evidence="1">Nucleus</location>
    </subcellularLocation>
</comment>
<organism evidence="7 8">
    <name type="scientific">Kingdonia uniflora</name>
    <dbReference type="NCBI Taxonomy" id="39325"/>
    <lineage>
        <taxon>Eukaryota</taxon>
        <taxon>Viridiplantae</taxon>
        <taxon>Streptophyta</taxon>
        <taxon>Embryophyta</taxon>
        <taxon>Tracheophyta</taxon>
        <taxon>Spermatophyta</taxon>
        <taxon>Magnoliopsida</taxon>
        <taxon>Ranunculales</taxon>
        <taxon>Circaeasteraceae</taxon>
        <taxon>Kingdonia</taxon>
    </lineage>
</organism>
<dbReference type="InterPro" id="IPR052610">
    <property type="entry name" value="bHLH_transcription_regulator"/>
</dbReference>
<dbReference type="PANTHER" id="PTHR45959:SF2">
    <property type="entry name" value="BHLH TRANSCRIPTION FACTOR"/>
    <property type="match status" value="1"/>
</dbReference>
<dbReference type="SUPFAM" id="SSF47459">
    <property type="entry name" value="HLH, helix-loop-helix DNA-binding domain"/>
    <property type="match status" value="1"/>
</dbReference>
<evidence type="ECO:0000313" key="8">
    <source>
        <dbReference type="Proteomes" id="UP000541444"/>
    </source>
</evidence>
<keyword evidence="2" id="KW-0805">Transcription regulation</keyword>
<dbReference type="Pfam" id="PF22754">
    <property type="entry name" value="bHLH-TF_ACT-like_plant"/>
    <property type="match status" value="1"/>
</dbReference>
<dbReference type="PANTHER" id="PTHR45959">
    <property type="entry name" value="BHLH TRANSCRIPTION FACTOR"/>
    <property type="match status" value="1"/>
</dbReference>
<dbReference type="SMART" id="SM00353">
    <property type="entry name" value="HLH"/>
    <property type="match status" value="1"/>
</dbReference>
<dbReference type="InterPro" id="IPR036638">
    <property type="entry name" value="HLH_DNA-bd_sf"/>
</dbReference>
<keyword evidence="8" id="KW-1185">Reference proteome</keyword>
<evidence type="ECO:0000259" key="6">
    <source>
        <dbReference type="PROSITE" id="PS50888"/>
    </source>
</evidence>
<dbReference type="GO" id="GO:0046983">
    <property type="term" value="F:protein dimerization activity"/>
    <property type="evidence" value="ECO:0007669"/>
    <property type="project" value="InterPro"/>
</dbReference>
<sequence length="383" mass="42440">EMESPTFIHQWRELKSSDTFGVPEVVALLGEGLNHSFPYGDFCSYPQLDPATSFMTSSRELPTTEFERPAKQLKCDSWNSCTTENISTSGSSSSPQILSFGNPESPVDPKKIYRDFVSGVNYEEEDLSADIVTSQGAYIHHNHSPETIQGIKAVIAAAKSHSQTTQDHVTAERKRRERLTQSFIALSALVPGLKKMDKGSVLADAIKYLKVLKERVKMLEGQNAKKATVLPVVFANNSELSDAEKSSSNISDPSNKLLPEIEANVSDNNVLIRIHCKKHKGVFVKLVEQVEKLHLTVVNSSAIPFGNSALHITIMTQVTHMLLCSCIIQIFELILLTIIRYSKSLFQFCADGSRVPHDSEGSDEKSSVIIFSVRVKWMSLVIV</sequence>
<dbReference type="InterPro" id="IPR054502">
    <property type="entry name" value="bHLH-TF_ACT-like_plant"/>
</dbReference>
<dbReference type="Proteomes" id="UP000541444">
    <property type="component" value="Unassembled WGS sequence"/>
</dbReference>
<reference evidence="7 8" key="1">
    <citation type="journal article" date="2020" name="IScience">
        <title>Genome Sequencing of the Endangered Kingdonia uniflora (Circaeasteraceae, Ranunculales) Reveals Potential Mechanisms of Evolutionary Specialization.</title>
        <authorList>
            <person name="Sun Y."/>
            <person name="Deng T."/>
            <person name="Zhang A."/>
            <person name="Moore M.J."/>
            <person name="Landis J.B."/>
            <person name="Lin N."/>
            <person name="Zhang H."/>
            <person name="Zhang X."/>
            <person name="Huang J."/>
            <person name="Zhang X."/>
            <person name="Sun H."/>
            <person name="Wang H."/>
        </authorList>
    </citation>
    <scope>NUCLEOTIDE SEQUENCE [LARGE SCALE GENOMIC DNA]</scope>
    <source>
        <strain evidence="7">TB1705</strain>
        <tissue evidence="7">Leaf</tissue>
    </source>
</reference>
<dbReference type="OrthoDB" id="690068at2759"/>
<evidence type="ECO:0000256" key="3">
    <source>
        <dbReference type="ARBA" id="ARBA00023163"/>
    </source>
</evidence>
<name>A0A7J7NP74_9MAGN</name>
<feature type="domain" description="BHLH" evidence="6">
    <location>
        <begin position="163"/>
        <end position="212"/>
    </location>
</feature>
<dbReference type="Gene3D" id="4.10.280.10">
    <property type="entry name" value="Helix-loop-helix DNA-binding domain"/>
    <property type="match status" value="1"/>
</dbReference>
<protein>
    <recommendedName>
        <fullName evidence="6">BHLH domain-containing protein</fullName>
    </recommendedName>
</protein>
<dbReference type="EMBL" id="JACGCM010000674">
    <property type="protein sequence ID" value="KAF6168850.1"/>
    <property type="molecule type" value="Genomic_DNA"/>
</dbReference>
<evidence type="ECO:0000256" key="2">
    <source>
        <dbReference type="ARBA" id="ARBA00023015"/>
    </source>
</evidence>
<dbReference type="AlphaFoldDB" id="A0A7J7NP74"/>
<comment type="caution">
    <text evidence="7">The sequence shown here is derived from an EMBL/GenBank/DDBJ whole genome shotgun (WGS) entry which is preliminary data.</text>
</comment>
<keyword evidence="3" id="KW-0804">Transcription</keyword>
<gene>
    <name evidence="7" type="ORF">GIB67_041734</name>
</gene>
<feature type="non-terminal residue" evidence="7">
    <location>
        <position position="1"/>
    </location>
</feature>
<dbReference type="PROSITE" id="PS50888">
    <property type="entry name" value="BHLH"/>
    <property type="match status" value="1"/>
</dbReference>
<proteinExistence type="predicted"/>
<evidence type="ECO:0000256" key="5">
    <source>
        <dbReference type="SAM" id="MobiDB-lite"/>
    </source>
</evidence>